<reference evidence="6 7" key="1">
    <citation type="journal article" date="2013" name="Plant Cell">
        <title>The transition from a phytopathogenic smut ancestor to an anamorphic biocontrol agent deciphered by comparative whole-genome analysis.</title>
        <authorList>
            <person name="Lefebvre F."/>
            <person name="Joly D.L."/>
            <person name="Labbe C."/>
            <person name="Teichmann B."/>
            <person name="Linning R."/>
            <person name="Belzile F."/>
            <person name="Bakkeren G."/>
            <person name="Belanger R.R."/>
        </authorList>
    </citation>
    <scope>NUCLEOTIDE SEQUENCE [LARGE SCALE GENOMIC DNA]</scope>
    <source>
        <strain evidence="6 7">PF-1</strain>
    </source>
</reference>
<dbReference type="RefSeq" id="XP_007878204.1">
    <property type="nucleotide sequence ID" value="XM_007880013.1"/>
</dbReference>
<protein>
    <recommendedName>
        <fullName evidence="4">Annexin</fullName>
    </recommendedName>
</protein>
<sequence length="439" mass="47156">MSWPQPNYNQGYGAPPPPHGGGYGGYAPPPGPPGGGYAPPPGPPGGGYPGGPYGAPPGAPPAHGYGAPPPQPGYGAPPPHHGHGGHHHHQPSYHAPPPMGAPYGAPMGGGFFYLGVPVPPPPPHMPAAPPPGYNPTADVERIRKATKGFGTDEGALIATLAPMDAMQVDAVSRAFKATTGKDLLKVLEKETSGWFEAALRAKVLGPVGYDVWLIHRACDGAGTHEDILNEVLLCRTNAEMHVLKQAYQATYGKNMEKVVEDELSFKTKRMFTMAMQGVRQDDNAPVDPHMVEADIRDLHSAARGAGTDEIKICGILCQRSTPHLAAVAHGYARQHKRPLSKMINSEFSGHMEDALRFIVDGAENALERDARLIEDSMKGMGTKDERLVYRIARNHWNRARFEEVKRAYAAVCHKKGLKHRVEGETSGDYKRMMSAMVGS</sequence>
<feature type="region of interest" description="Disordered" evidence="5">
    <location>
        <begin position="1"/>
        <end position="100"/>
    </location>
</feature>
<dbReference type="GeneID" id="19316616"/>
<dbReference type="HOGENOM" id="CLU_025300_4_2_1"/>
<dbReference type="PANTHER" id="PTHR10502:SF102">
    <property type="entry name" value="ANNEXIN B11"/>
    <property type="match status" value="1"/>
</dbReference>
<dbReference type="GO" id="GO:0012506">
    <property type="term" value="C:vesicle membrane"/>
    <property type="evidence" value="ECO:0007669"/>
    <property type="project" value="TreeGrafter"/>
</dbReference>
<organism evidence="6 7">
    <name type="scientific">Pseudozyma flocculosa PF-1</name>
    <dbReference type="NCBI Taxonomy" id="1277687"/>
    <lineage>
        <taxon>Eukaryota</taxon>
        <taxon>Fungi</taxon>
        <taxon>Dikarya</taxon>
        <taxon>Basidiomycota</taxon>
        <taxon>Ustilaginomycotina</taxon>
        <taxon>Ustilaginomycetes</taxon>
        <taxon>Ustilaginales</taxon>
        <taxon>Ustilaginaceae</taxon>
        <taxon>Pseudozyma</taxon>
    </lineage>
</organism>
<dbReference type="GO" id="GO:0005509">
    <property type="term" value="F:calcium ion binding"/>
    <property type="evidence" value="ECO:0007669"/>
    <property type="project" value="InterPro"/>
</dbReference>
<keyword evidence="4" id="KW-0106">Calcium</keyword>
<dbReference type="PROSITE" id="PS51897">
    <property type="entry name" value="ANNEXIN_2"/>
    <property type="match status" value="3"/>
</dbReference>
<dbReference type="SMART" id="SM00335">
    <property type="entry name" value="ANX"/>
    <property type="match status" value="4"/>
</dbReference>
<dbReference type="EMBL" id="KE361629">
    <property type="protein sequence ID" value="EPQ29823.1"/>
    <property type="molecule type" value="Genomic_DNA"/>
</dbReference>
<dbReference type="PRINTS" id="PR01813">
    <property type="entry name" value="ANNEXINFUNGI"/>
</dbReference>
<dbReference type="GO" id="GO:0005544">
    <property type="term" value="F:calcium-dependent phospholipid binding"/>
    <property type="evidence" value="ECO:0007669"/>
    <property type="project" value="UniProtKB-KW"/>
</dbReference>
<feature type="compositionally biased region" description="Polar residues" evidence="5">
    <location>
        <begin position="1"/>
        <end position="10"/>
    </location>
</feature>
<dbReference type="Proteomes" id="UP000053664">
    <property type="component" value="Unassembled WGS sequence"/>
</dbReference>
<dbReference type="InterPro" id="IPR018502">
    <property type="entry name" value="Annexin_repeat"/>
</dbReference>
<dbReference type="OrthoDB" id="37886at2759"/>
<dbReference type="AlphaFoldDB" id="A0A061HB49"/>
<keyword evidence="3 4" id="KW-0041">Annexin</keyword>
<gene>
    <name evidence="6" type="ORF">PFL1_02496</name>
</gene>
<evidence type="ECO:0000256" key="2">
    <source>
        <dbReference type="ARBA" id="ARBA00022737"/>
    </source>
</evidence>
<feature type="compositionally biased region" description="Basic residues" evidence="5">
    <location>
        <begin position="80"/>
        <end position="91"/>
    </location>
</feature>
<evidence type="ECO:0000256" key="4">
    <source>
        <dbReference type="RuleBase" id="RU003540"/>
    </source>
</evidence>
<dbReference type="GO" id="GO:0005737">
    <property type="term" value="C:cytoplasm"/>
    <property type="evidence" value="ECO:0007669"/>
    <property type="project" value="TreeGrafter"/>
</dbReference>
<dbReference type="PANTHER" id="PTHR10502">
    <property type="entry name" value="ANNEXIN"/>
    <property type="match status" value="1"/>
</dbReference>
<dbReference type="GO" id="GO:0005634">
    <property type="term" value="C:nucleus"/>
    <property type="evidence" value="ECO:0007669"/>
    <property type="project" value="TreeGrafter"/>
</dbReference>
<dbReference type="Gene3D" id="1.10.220.10">
    <property type="entry name" value="Annexin"/>
    <property type="match status" value="4"/>
</dbReference>
<dbReference type="PRINTS" id="PR00196">
    <property type="entry name" value="ANNEXIN"/>
</dbReference>
<evidence type="ECO:0000256" key="1">
    <source>
        <dbReference type="ARBA" id="ARBA00007831"/>
    </source>
</evidence>
<dbReference type="SUPFAM" id="SSF47874">
    <property type="entry name" value="Annexin"/>
    <property type="match status" value="1"/>
</dbReference>
<name>A0A061HB49_9BASI</name>
<dbReference type="KEGG" id="pfp:PFL1_02496"/>
<dbReference type="PROSITE" id="PS00223">
    <property type="entry name" value="ANNEXIN_1"/>
    <property type="match status" value="1"/>
</dbReference>
<dbReference type="InterPro" id="IPR037104">
    <property type="entry name" value="Annexin_sf"/>
</dbReference>
<evidence type="ECO:0000256" key="3">
    <source>
        <dbReference type="ARBA" id="ARBA00023216"/>
    </source>
</evidence>
<dbReference type="InterPro" id="IPR018252">
    <property type="entry name" value="Annexin_repeat_CS"/>
</dbReference>
<keyword evidence="2 4" id="KW-0677">Repeat</keyword>
<proteinExistence type="inferred from homology"/>
<evidence type="ECO:0000313" key="7">
    <source>
        <dbReference type="Proteomes" id="UP000053664"/>
    </source>
</evidence>
<accession>A0A061HB49</accession>
<dbReference type="InterPro" id="IPR001464">
    <property type="entry name" value="Annexin"/>
</dbReference>
<keyword evidence="4" id="KW-0111">Calcium/phospholipid-binding</keyword>
<feature type="compositionally biased region" description="Pro residues" evidence="5">
    <location>
        <begin position="27"/>
        <end position="46"/>
    </location>
</feature>
<dbReference type="GO" id="GO:0005886">
    <property type="term" value="C:plasma membrane"/>
    <property type="evidence" value="ECO:0007669"/>
    <property type="project" value="TreeGrafter"/>
</dbReference>
<evidence type="ECO:0000256" key="5">
    <source>
        <dbReference type="SAM" id="MobiDB-lite"/>
    </source>
</evidence>
<evidence type="ECO:0000313" key="6">
    <source>
        <dbReference type="EMBL" id="EPQ29823.1"/>
    </source>
</evidence>
<comment type="similarity">
    <text evidence="1 4">Belongs to the annexin family.</text>
</comment>
<dbReference type="Pfam" id="PF00191">
    <property type="entry name" value="Annexin"/>
    <property type="match status" value="4"/>
</dbReference>
<comment type="domain">
    <text evidence="4">A pair of annexin repeats may form one binding site for calcium and phospholipid.</text>
</comment>
<feature type="compositionally biased region" description="Pro residues" evidence="5">
    <location>
        <begin position="67"/>
        <end position="79"/>
    </location>
</feature>
<dbReference type="GO" id="GO:0001786">
    <property type="term" value="F:phosphatidylserine binding"/>
    <property type="evidence" value="ECO:0007669"/>
    <property type="project" value="TreeGrafter"/>
</dbReference>
<dbReference type="eggNOG" id="KOG0819">
    <property type="taxonomic scope" value="Eukaryota"/>
</dbReference>
<dbReference type="InterPro" id="IPR009117">
    <property type="entry name" value="ANX14"/>
</dbReference>